<name>A0A098VTS2_9MICR</name>
<gene>
    <name evidence="2" type="ORF">DI09_43p10</name>
</gene>
<comment type="caution">
    <text evidence="2">The sequence shown here is derived from an EMBL/GenBank/DDBJ whole genome shotgun (WGS) entry which is preliminary data.</text>
</comment>
<feature type="non-terminal residue" evidence="2">
    <location>
        <position position="379"/>
    </location>
</feature>
<dbReference type="HOGENOM" id="CLU_729745_0_0_1"/>
<feature type="transmembrane region" description="Helical" evidence="1">
    <location>
        <begin position="69"/>
        <end position="94"/>
    </location>
</feature>
<feature type="transmembrane region" description="Helical" evidence="1">
    <location>
        <begin position="240"/>
        <end position="262"/>
    </location>
</feature>
<sequence>MAWSPVLLSYAQLQQYHIHSSNYIYTSTFVVGIVLFLLTFSYLFLYITSTRSSTPRQSFNFLSGSNPSVLAHIFTILYSVSLILLGALGMYIYYYELSPISWTKLFNQVIVCNGTSSNMDYINSAYNQYKVPLSAHESGIKLSLLKSISNFLGNHTFNGKDISAAGALSMSDGSFISNDRPPLLDYRNLFSRHYPFIYFTLMEEMKSYIRISTTQFFSFSILNSAYFITLSSLRATMLTAFDISSGGIFSSSTFILINLYGISRLLFFPIIDIWSSGGFRISRPELIEYFLSFQIENFSDNQENSGRFSWIIGCLKHYITIVERLVFLIILSFMIGKIYLKKDPNQSKQLTYSVACSPGEVIPFLLLQQSKQDKKYSIN</sequence>
<dbReference type="VEuPathDB" id="MicrosporidiaDB:DI09_43p10"/>
<reference evidence="2 3" key="1">
    <citation type="submission" date="2014-04" db="EMBL/GenBank/DDBJ databases">
        <title>A new species of microsporidia sheds light on the evolution of extreme parasitism.</title>
        <authorList>
            <person name="Haag K.L."/>
            <person name="James T.Y."/>
            <person name="Larsson R."/>
            <person name="Schaer T.M."/>
            <person name="Refardt D."/>
            <person name="Pombert J.-F."/>
            <person name="Ebert D."/>
        </authorList>
    </citation>
    <scope>NUCLEOTIDE SEQUENCE [LARGE SCALE GENOMIC DNA]</scope>
    <source>
        <strain evidence="2 3">UGP3</strain>
        <tissue evidence="2">Spores</tissue>
    </source>
</reference>
<dbReference type="EMBL" id="JMKJ01000377">
    <property type="protein sequence ID" value="KGG51126.1"/>
    <property type="molecule type" value="Genomic_DNA"/>
</dbReference>
<organism evidence="2 3">
    <name type="scientific">Mitosporidium daphniae</name>
    <dbReference type="NCBI Taxonomy" id="1485682"/>
    <lineage>
        <taxon>Eukaryota</taxon>
        <taxon>Fungi</taxon>
        <taxon>Fungi incertae sedis</taxon>
        <taxon>Microsporidia</taxon>
        <taxon>Mitosporidium</taxon>
    </lineage>
</organism>
<keyword evidence="1" id="KW-1133">Transmembrane helix</keyword>
<evidence type="ECO:0000256" key="1">
    <source>
        <dbReference type="SAM" id="Phobius"/>
    </source>
</evidence>
<proteinExistence type="predicted"/>
<dbReference type="AlphaFoldDB" id="A0A098VTS2"/>
<dbReference type="GeneID" id="25259963"/>
<feature type="transmembrane region" description="Helical" evidence="1">
    <location>
        <begin position="208"/>
        <end position="228"/>
    </location>
</feature>
<protein>
    <submittedName>
        <fullName evidence="2">Uncharacterized protein</fullName>
    </submittedName>
</protein>
<keyword evidence="3" id="KW-1185">Reference proteome</keyword>
<keyword evidence="1" id="KW-0812">Transmembrane</keyword>
<keyword evidence="1" id="KW-0472">Membrane</keyword>
<accession>A0A098VTS2</accession>
<evidence type="ECO:0000313" key="3">
    <source>
        <dbReference type="Proteomes" id="UP000029725"/>
    </source>
</evidence>
<evidence type="ECO:0000313" key="2">
    <source>
        <dbReference type="EMBL" id="KGG51126.1"/>
    </source>
</evidence>
<dbReference type="Proteomes" id="UP000029725">
    <property type="component" value="Unassembled WGS sequence"/>
</dbReference>
<dbReference type="RefSeq" id="XP_013237578.1">
    <property type="nucleotide sequence ID" value="XM_013382124.1"/>
</dbReference>
<feature type="transmembrane region" description="Helical" evidence="1">
    <location>
        <begin position="23"/>
        <end position="48"/>
    </location>
</feature>
<feature type="transmembrane region" description="Helical" evidence="1">
    <location>
        <begin position="318"/>
        <end position="340"/>
    </location>
</feature>